<dbReference type="OrthoDB" id="6593055at2759"/>
<dbReference type="InterPro" id="IPR006579">
    <property type="entry name" value="Pre_C2HC_dom"/>
</dbReference>
<gene>
    <name evidence="3" type="ORF">FWK35_00014393</name>
</gene>
<feature type="non-terminal residue" evidence="3">
    <location>
        <position position="285"/>
    </location>
</feature>
<dbReference type="SMART" id="SM00596">
    <property type="entry name" value="PRE_C2HC"/>
    <property type="match status" value="1"/>
</dbReference>
<dbReference type="EMBL" id="VUJU01000353">
    <property type="protein sequence ID" value="KAF0771004.1"/>
    <property type="molecule type" value="Genomic_DNA"/>
</dbReference>
<sequence>MSSTTKDKKDKQLPDKRSMTTLPKLSNNSTNDKWIETKQRNLSSSNSDPPLSPKMQHKTKLFSSPNRFELLSAAETSNEDIIFEESQHITSVPAHPANKPPPPIFIKGVEDFPGLCTELINLIGVDNFYCKSTTEKLKIQTLNPDSYRTVVHFLRKEKAEFHTYQLNEDKPTRVILRNLHPSTPTEFIKSELEVRLFEVRQVTQVLHRINKHPLPLFFIDLEPTDFSQGIYQLDSLLHTKIKIEEPHKPKIISQCQNCQAYGHTKAYCGYMPRCVRFGNNHHSSA</sequence>
<feature type="compositionally biased region" description="Polar residues" evidence="1">
    <location>
        <begin position="19"/>
        <end position="32"/>
    </location>
</feature>
<name>A0A6G0ZJH1_APHCR</name>
<evidence type="ECO:0000313" key="4">
    <source>
        <dbReference type="Proteomes" id="UP000478052"/>
    </source>
</evidence>
<protein>
    <recommendedName>
        <fullName evidence="2">Pre-C2HC domain-containing protein</fullName>
    </recommendedName>
</protein>
<evidence type="ECO:0000256" key="1">
    <source>
        <dbReference type="SAM" id="MobiDB-lite"/>
    </source>
</evidence>
<organism evidence="3 4">
    <name type="scientific">Aphis craccivora</name>
    <name type="common">Cowpea aphid</name>
    <dbReference type="NCBI Taxonomy" id="307492"/>
    <lineage>
        <taxon>Eukaryota</taxon>
        <taxon>Metazoa</taxon>
        <taxon>Ecdysozoa</taxon>
        <taxon>Arthropoda</taxon>
        <taxon>Hexapoda</taxon>
        <taxon>Insecta</taxon>
        <taxon>Pterygota</taxon>
        <taxon>Neoptera</taxon>
        <taxon>Paraneoptera</taxon>
        <taxon>Hemiptera</taxon>
        <taxon>Sternorrhyncha</taxon>
        <taxon>Aphidomorpha</taxon>
        <taxon>Aphidoidea</taxon>
        <taxon>Aphididae</taxon>
        <taxon>Aphidini</taxon>
        <taxon>Aphis</taxon>
        <taxon>Aphis</taxon>
    </lineage>
</organism>
<keyword evidence="4" id="KW-1185">Reference proteome</keyword>
<feature type="compositionally biased region" description="Basic and acidic residues" evidence="1">
    <location>
        <begin position="1"/>
        <end position="18"/>
    </location>
</feature>
<dbReference type="Proteomes" id="UP000478052">
    <property type="component" value="Unassembled WGS sequence"/>
</dbReference>
<dbReference type="AlphaFoldDB" id="A0A6G0ZJH1"/>
<dbReference type="Pfam" id="PF07530">
    <property type="entry name" value="PRE_C2HC"/>
    <property type="match status" value="1"/>
</dbReference>
<feature type="domain" description="Pre-C2HC" evidence="2">
    <location>
        <begin position="185"/>
        <end position="253"/>
    </location>
</feature>
<proteinExistence type="predicted"/>
<evidence type="ECO:0000259" key="2">
    <source>
        <dbReference type="SMART" id="SM00596"/>
    </source>
</evidence>
<reference evidence="3 4" key="1">
    <citation type="submission" date="2019-08" db="EMBL/GenBank/DDBJ databases">
        <title>Whole genome of Aphis craccivora.</title>
        <authorList>
            <person name="Voronova N.V."/>
            <person name="Shulinski R.S."/>
            <person name="Bandarenka Y.V."/>
            <person name="Zhorov D.G."/>
            <person name="Warner D."/>
        </authorList>
    </citation>
    <scope>NUCLEOTIDE SEQUENCE [LARGE SCALE GENOMIC DNA]</scope>
    <source>
        <strain evidence="3">180601</strain>
        <tissue evidence="3">Whole Body</tissue>
    </source>
</reference>
<accession>A0A6G0ZJH1</accession>
<comment type="caution">
    <text evidence="3">The sequence shown here is derived from an EMBL/GenBank/DDBJ whole genome shotgun (WGS) entry which is preliminary data.</text>
</comment>
<feature type="region of interest" description="Disordered" evidence="1">
    <location>
        <begin position="1"/>
        <end position="58"/>
    </location>
</feature>
<evidence type="ECO:0000313" key="3">
    <source>
        <dbReference type="EMBL" id="KAF0771004.1"/>
    </source>
</evidence>